<dbReference type="EMBL" id="JAAPAO010000882">
    <property type="protein sequence ID" value="KAF4652809.1"/>
    <property type="molecule type" value="Genomic_DNA"/>
</dbReference>
<reference evidence="2 3" key="1">
    <citation type="submission" date="2020-04" db="EMBL/GenBank/DDBJ databases">
        <title>Perkinsus chesapeaki whole genome sequence.</title>
        <authorList>
            <person name="Bogema D.R."/>
        </authorList>
    </citation>
    <scope>NUCLEOTIDE SEQUENCE [LARGE SCALE GENOMIC DNA]</scope>
    <source>
        <strain evidence="2">ATCC PRA-425</strain>
    </source>
</reference>
<keyword evidence="1" id="KW-0472">Membrane</keyword>
<dbReference type="AlphaFoldDB" id="A0A7J6L1S2"/>
<organism evidence="2 3">
    <name type="scientific">Perkinsus chesapeaki</name>
    <name type="common">Clam parasite</name>
    <name type="synonym">Perkinsus andrewsi</name>
    <dbReference type="NCBI Taxonomy" id="330153"/>
    <lineage>
        <taxon>Eukaryota</taxon>
        <taxon>Sar</taxon>
        <taxon>Alveolata</taxon>
        <taxon>Perkinsozoa</taxon>
        <taxon>Perkinsea</taxon>
        <taxon>Perkinsida</taxon>
        <taxon>Perkinsidae</taxon>
        <taxon>Perkinsus</taxon>
    </lineage>
</organism>
<evidence type="ECO:0000313" key="2">
    <source>
        <dbReference type="EMBL" id="KAF4652809.1"/>
    </source>
</evidence>
<sequence length="103" mass="11603">MNKFKEVGLVKLALAAAVAARTLPTLLGIALWLRERPKVWAPNLGAYSARPTSPMVSKVEREDEFSIDALYNRDKYAAIFGYVCAYRYGVAYRQELKGYVLQV</sequence>
<evidence type="ECO:0000256" key="1">
    <source>
        <dbReference type="SAM" id="Phobius"/>
    </source>
</evidence>
<comment type="caution">
    <text evidence="2">The sequence shown here is derived from an EMBL/GenBank/DDBJ whole genome shotgun (WGS) entry which is preliminary data.</text>
</comment>
<feature type="non-terminal residue" evidence="2">
    <location>
        <position position="1"/>
    </location>
</feature>
<proteinExistence type="predicted"/>
<evidence type="ECO:0000313" key="3">
    <source>
        <dbReference type="Proteomes" id="UP000591131"/>
    </source>
</evidence>
<protein>
    <submittedName>
        <fullName evidence="2">Uncharacterized protein</fullName>
    </submittedName>
</protein>
<accession>A0A7J6L1S2</accession>
<gene>
    <name evidence="2" type="ORF">FOL47_010847</name>
</gene>
<feature type="transmembrane region" description="Helical" evidence="1">
    <location>
        <begin position="12"/>
        <end position="33"/>
    </location>
</feature>
<keyword evidence="3" id="KW-1185">Reference proteome</keyword>
<keyword evidence="1" id="KW-1133">Transmembrane helix</keyword>
<keyword evidence="1" id="KW-0812">Transmembrane</keyword>
<name>A0A7J6L1S2_PERCH</name>
<dbReference type="Proteomes" id="UP000591131">
    <property type="component" value="Unassembled WGS sequence"/>
</dbReference>